<feature type="compositionally biased region" description="Basic and acidic residues" evidence="1">
    <location>
        <begin position="92"/>
        <end position="103"/>
    </location>
</feature>
<accession>A0A1M6S0U7</accession>
<keyword evidence="3" id="KW-1185">Reference proteome</keyword>
<feature type="region of interest" description="Disordered" evidence="1">
    <location>
        <begin position="1"/>
        <end position="214"/>
    </location>
</feature>
<proteinExistence type="predicted"/>
<protein>
    <submittedName>
        <fullName evidence="2">Uncharacterized protein</fullName>
    </submittedName>
</protein>
<evidence type="ECO:0000313" key="2">
    <source>
        <dbReference type="EMBL" id="SHK38394.1"/>
    </source>
</evidence>
<organism evidence="2 3">
    <name type="scientific">Pseudonocardia thermophila</name>
    <dbReference type="NCBI Taxonomy" id="1848"/>
    <lineage>
        <taxon>Bacteria</taxon>
        <taxon>Bacillati</taxon>
        <taxon>Actinomycetota</taxon>
        <taxon>Actinomycetes</taxon>
        <taxon>Pseudonocardiales</taxon>
        <taxon>Pseudonocardiaceae</taxon>
        <taxon>Pseudonocardia</taxon>
    </lineage>
</organism>
<reference evidence="2 3" key="1">
    <citation type="submission" date="2016-11" db="EMBL/GenBank/DDBJ databases">
        <authorList>
            <person name="Jaros S."/>
            <person name="Januszkiewicz K."/>
            <person name="Wedrychowicz H."/>
        </authorList>
    </citation>
    <scope>NUCLEOTIDE SEQUENCE [LARGE SCALE GENOMIC DNA]</scope>
    <source>
        <strain evidence="2 3">DSM 43832</strain>
    </source>
</reference>
<feature type="compositionally biased region" description="Basic residues" evidence="1">
    <location>
        <begin position="122"/>
        <end position="132"/>
    </location>
</feature>
<name>A0A1M6S0U7_PSETH</name>
<sequence>MLSPKSWLTRWDGLAPSRQPDRRCSCGAFTGGTSGPAPGRTAGESDDLKVAAHPVGPPDSRATSEAMTLPSGRRAPGSRPAPCPRGGSGRHPHVEPPLDRSWGEPHTPGPGDHRRPALTPRLRQRRDRRISQRPRASCDARATSTVGDAPAPTPSSSGQSPWSRRTPPPAPSPSAQESRPLALVRTTPPITRVRAAGAVADQAPPLRAVPPATTQLGVERVGISASSAPTRTEPSSGEMWLRTYPRYSVNMFGEPSNCPGYRPKRVIDGDVRPRVPVLRHR</sequence>
<evidence type="ECO:0000256" key="1">
    <source>
        <dbReference type="SAM" id="MobiDB-lite"/>
    </source>
</evidence>
<evidence type="ECO:0000313" key="3">
    <source>
        <dbReference type="Proteomes" id="UP000184363"/>
    </source>
</evidence>
<gene>
    <name evidence="2" type="ORF">SAMN05443637_105263</name>
</gene>
<dbReference type="EMBL" id="FRAP01000005">
    <property type="protein sequence ID" value="SHK38394.1"/>
    <property type="molecule type" value="Genomic_DNA"/>
</dbReference>
<dbReference type="Proteomes" id="UP000184363">
    <property type="component" value="Unassembled WGS sequence"/>
</dbReference>
<dbReference type="AlphaFoldDB" id="A0A1M6S0U7"/>